<evidence type="ECO:0000256" key="1">
    <source>
        <dbReference type="ARBA" id="ARBA00004370"/>
    </source>
</evidence>
<keyword evidence="2 5" id="KW-0812">Transmembrane</keyword>
<dbReference type="OrthoDB" id="9815705at2"/>
<dbReference type="KEGG" id="caz:CARG_00700"/>
<evidence type="ECO:0000256" key="4">
    <source>
        <dbReference type="ARBA" id="ARBA00023136"/>
    </source>
</evidence>
<keyword evidence="7" id="KW-1185">Reference proteome</keyword>
<feature type="transmembrane region" description="Helical" evidence="5">
    <location>
        <begin position="67"/>
        <end position="88"/>
    </location>
</feature>
<dbReference type="PANTHER" id="PTHR14948">
    <property type="entry name" value="NG5"/>
    <property type="match status" value="1"/>
</dbReference>
<keyword evidence="4 5" id="KW-0472">Membrane</keyword>
<dbReference type="STRING" id="1348662.CARG_00700"/>
<evidence type="ECO:0000256" key="3">
    <source>
        <dbReference type="ARBA" id="ARBA00022989"/>
    </source>
</evidence>
<dbReference type="InterPro" id="IPR051423">
    <property type="entry name" value="CD225/Dispanin"/>
</dbReference>
<dbReference type="Proteomes" id="UP000016943">
    <property type="component" value="Chromosome"/>
</dbReference>
<dbReference type="GeneID" id="78249020"/>
<keyword evidence="3 5" id="KW-1133">Transmembrane helix</keyword>
<organism evidence="6 7">
    <name type="scientific">Corynebacterium argentoratense DSM 44202</name>
    <dbReference type="NCBI Taxonomy" id="1348662"/>
    <lineage>
        <taxon>Bacteria</taxon>
        <taxon>Bacillati</taxon>
        <taxon>Actinomycetota</taxon>
        <taxon>Actinomycetes</taxon>
        <taxon>Mycobacteriales</taxon>
        <taxon>Corynebacteriaceae</taxon>
        <taxon>Corynebacterium</taxon>
    </lineage>
</organism>
<protein>
    <recommendedName>
        <fullName evidence="8">Interferon-induced transmembrane protein</fullName>
    </recommendedName>
</protein>
<dbReference type="GO" id="GO:0016020">
    <property type="term" value="C:membrane"/>
    <property type="evidence" value="ECO:0007669"/>
    <property type="project" value="UniProtKB-SubCell"/>
</dbReference>
<dbReference type="AlphaFoldDB" id="U3GV44"/>
<dbReference type="RefSeq" id="WP_020975461.1">
    <property type="nucleotide sequence ID" value="NC_022198.1"/>
</dbReference>
<evidence type="ECO:0008006" key="8">
    <source>
        <dbReference type="Google" id="ProtNLM"/>
    </source>
</evidence>
<dbReference type="PATRIC" id="fig|1348662.3.peg.136"/>
<name>U3GV44_9CORY</name>
<dbReference type="PANTHER" id="PTHR14948:SF25">
    <property type="entry name" value="DUF4190 DOMAIN-CONTAINING PROTEIN"/>
    <property type="match status" value="1"/>
</dbReference>
<evidence type="ECO:0000256" key="5">
    <source>
        <dbReference type="SAM" id="Phobius"/>
    </source>
</evidence>
<dbReference type="HOGENOM" id="CLU_140587_0_2_11"/>
<evidence type="ECO:0000256" key="2">
    <source>
        <dbReference type="ARBA" id="ARBA00022692"/>
    </source>
</evidence>
<proteinExistence type="predicted"/>
<evidence type="ECO:0000313" key="7">
    <source>
        <dbReference type="Proteomes" id="UP000016943"/>
    </source>
</evidence>
<dbReference type="Pfam" id="PF04505">
    <property type="entry name" value="CD225"/>
    <property type="match status" value="1"/>
</dbReference>
<accession>U3GV44</accession>
<comment type="subcellular location">
    <subcellularLocation>
        <location evidence="1">Membrane</location>
    </subcellularLocation>
</comment>
<reference evidence="6 7" key="1">
    <citation type="journal article" date="2013" name="Genome Announc.">
        <title>Whole-Genome Sequence of the Clinical Strain Corynebacterium argentoratense DSM 44202, Isolated from a Human Throat Specimen.</title>
        <authorList>
            <person name="Bomholt C."/>
            <person name="Glaub A."/>
            <person name="Gravermann K."/>
            <person name="Albersmeier A."/>
            <person name="Brinkrolf K."/>
            <person name="Ruckert C."/>
            <person name="Tauch A."/>
        </authorList>
    </citation>
    <scope>NUCLEOTIDE SEQUENCE [LARGE SCALE GENOMIC DNA]</scope>
    <source>
        <strain evidence="6">DSM 44202</strain>
    </source>
</reference>
<dbReference type="EMBL" id="CP006365">
    <property type="protein sequence ID" value="AGU14338.1"/>
    <property type="molecule type" value="Genomic_DNA"/>
</dbReference>
<feature type="transmembrane region" description="Helical" evidence="5">
    <location>
        <begin position="22"/>
        <end position="46"/>
    </location>
</feature>
<sequence length="101" mass="10702">MTYPSAPQPQQPDNGMMKPNNFLIPNILATIFCCLPGGIVGIIMSLKVDKLYNAGDIVGAQQASKTAKTWMIVSIVLGLVASIAYFIAMSMGLMATTATGY</sequence>
<dbReference type="InterPro" id="IPR007593">
    <property type="entry name" value="CD225/Dispanin_fam"/>
</dbReference>
<dbReference type="eggNOG" id="COG4640">
    <property type="taxonomic scope" value="Bacteria"/>
</dbReference>
<gene>
    <name evidence="6" type="ORF">CARG_00700</name>
</gene>
<evidence type="ECO:0000313" key="6">
    <source>
        <dbReference type="EMBL" id="AGU14338.1"/>
    </source>
</evidence>